<keyword evidence="3" id="KW-0349">Heme</keyword>
<reference evidence="13" key="1">
    <citation type="journal article" date="2020" name="mSystems">
        <title>Genome- and Community-Level Interaction Insights into Carbon Utilization and Element Cycling Functions of Hydrothermarchaeota in Hydrothermal Sediment.</title>
        <authorList>
            <person name="Zhou Z."/>
            <person name="Liu Y."/>
            <person name="Xu W."/>
            <person name="Pan J."/>
            <person name="Luo Z.H."/>
            <person name="Li M."/>
        </authorList>
    </citation>
    <scope>NUCLEOTIDE SEQUENCE [LARGE SCALE GENOMIC DNA]</scope>
    <source>
        <strain evidence="13">SpSt-381</strain>
    </source>
</reference>
<evidence type="ECO:0000256" key="1">
    <source>
        <dbReference type="ARBA" id="ARBA00004141"/>
    </source>
</evidence>
<keyword evidence="6" id="KW-0249">Electron transport</keyword>
<evidence type="ECO:0000259" key="12">
    <source>
        <dbReference type="PROSITE" id="PS51003"/>
    </source>
</evidence>
<dbReference type="InterPro" id="IPR005798">
    <property type="entry name" value="Cyt_b/b6_C"/>
</dbReference>
<keyword evidence="5" id="KW-0479">Metal-binding</keyword>
<accession>A0A832MM77</accession>
<feature type="transmembrane region" description="Helical" evidence="10">
    <location>
        <begin position="20"/>
        <end position="39"/>
    </location>
</feature>
<keyword evidence="4 10" id="KW-0812">Transmembrane</keyword>
<feature type="transmembrane region" description="Helical" evidence="10">
    <location>
        <begin position="257"/>
        <end position="281"/>
    </location>
</feature>
<evidence type="ECO:0000256" key="5">
    <source>
        <dbReference type="ARBA" id="ARBA00022723"/>
    </source>
</evidence>
<feature type="transmembrane region" description="Helical" evidence="10">
    <location>
        <begin position="349"/>
        <end position="369"/>
    </location>
</feature>
<dbReference type="GO" id="GO:0016020">
    <property type="term" value="C:membrane"/>
    <property type="evidence" value="ECO:0007669"/>
    <property type="project" value="UniProtKB-SubCell"/>
</dbReference>
<evidence type="ECO:0000256" key="3">
    <source>
        <dbReference type="ARBA" id="ARBA00022617"/>
    </source>
</evidence>
<dbReference type="InterPro" id="IPR005797">
    <property type="entry name" value="Cyt_b/b6_N"/>
</dbReference>
<dbReference type="PANTHER" id="PTHR19271:SF16">
    <property type="entry name" value="CYTOCHROME B"/>
    <property type="match status" value="1"/>
</dbReference>
<feature type="transmembrane region" description="Helical" evidence="10">
    <location>
        <begin position="211"/>
        <end position="236"/>
    </location>
</feature>
<dbReference type="SUPFAM" id="SSF81648">
    <property type="entry name" value="a domain/subunit of cytochrome bc1 complex (Ubiquinol-cytochrome c reductase)"/>
    <property type="match status" value="1"/>
</dbReference>
<sequence>MSAAPDAGRAGWMEWLERRLALGELFSFLTHFGVVPVAVDPSRPLPDTLADLKTRPVPRLVAWPWVLGPLAAVLFALEVVTGVLLAYYYEPTPESAWTSVRTIVRDLPLGGLFHQLHVWGAYALTGVIALRLVRLFWDGAWRAPREVAWWSAVALAWLCLQSDFTGRLLVWDAESYWTVVRGMEVVFALPVVGPVLAFLLGGHTVSDDVLIRFYVLHLMVLPVAIAAGLYVTFATLRRLGPTPARGRAAPTTSWRDHLFAMTNLTLLAFAALVTLAVLAPWRFLEAADPYATPAGARPPWYMLAPWLLFDRLPMPAWIPGLVLLAIAFGVLLLPLWLRPKDAAGERRARAAGLALVGLWLALTVTGAVLGGR</sequence>
<feature type="transmembrane region" description="Helical" evidence="10">
    <location>
        <begin position="316"/>
        <end position="337"/>
    </location>
</feature>
<protein>
    <submittedName>
        <fullName evidence="13">Cytochrome bc complex cytochrome b subunit</fullName>
    </submittedName>
</protein>
<dbReference type="PANTHER" id="PTHR19271">
    <property type="entry name" value="CYTOCHROME B"/>
    <property type="match status" value="1"/>
</dbReference>
<feature type="transmembrane region" description="Helical" evidence="10">
    <location>
        <begin position="185"/>
        <end position="205"/>
    </location>
</feature>
<dbReference type="PROSITE" id="PS51002">
    <property type="entry name" value="CYTB_NTER"/>
    <property type="match status" value="1"/>
</dbReference>
<dbReference type="GO" id="GO:0046872">
    <property type="term" value="F:metal ion binding"/>
    <property type="evidence" value="ECO:0007669"/>
    <property type="project" value="UniProtKB-KW"/>
</dbReference>
<keyword evidence="2" id="KW-0813">Transport</keyword>
<evidence type="ECO:0000256" key="2">
    <source>
        <dbReference type="ARBA" id="ARBA00022448"/>
    </source>
</evidence>
<dbReference type="InterPro" id="IPR016174">
    <property type="entry name" value="Di-haem_cyt_TM"/>
</dbReference>
<dbReference type="SUPFAM" id="SSF81342">
    <property type="entry name" value="Transmembrane di-heme cytochromes"/>
    <property type="match status" value="1"/>
</dbReference>
<keyword evidence="7 10" id="KW-1133">Transmembrane helix</keyword>
<evidence type="ECO:0000259" key="11">
    <source>
        <dbReference type="PROSITE" id="PS51002"/>
    </source>
</evidence>
<dbReference type="InterPro" id="IPR027387">
    <property type="entry name" value="Cytb/b6-like_sf"/>
</dbReference>
<evidence type="ECO:0000256" key="6">
    <source>
        <dbReference type="ARBA" id="ARBA00022982"/>
    </source>
</evidence>
<evidence type="ECO:0000313" key="13">
    <source>
        <dbReference type="EMBL" id="HGZ43521.1"/>
    </source>
</evidence>
<dbReference type="InterPro" id="IPR036150">
    <property type="entry name" value="Cyt_b/b6_C_sf"/>
</dbReference>
<feature type="domain" description="Cytochrome b/b6 C-terminal region profile" evidence="12">
    <location>
        <begin position="238"/>
        <end position="372"/>
    </location>
</feature>
<proteinExistence type="predicted"/>
<dbReference type="GO" id="GO:0016491">
    <property type="term" value="F:oxidoreductase activity"/>
    <property type="evidence" value="ECO:0007669"/>
    <property type="project" value="InterPro"/>
</dbReference>
<keyword evidence="9 10" id="KW-0472">Membrane</keyword>
<gene>
    <name evidence="13" type="ORF">ENR23_08865</name>
</gene>
<dbReference type="GO" id="GO:0022904">
    <property type="term" value="P:respiratory electron transport chain"/>
    <property type="evidence" value="ECO:0007669"/>
    <property type="project" value="InterPro"/>
</dbReference>
<dbReference type="EMBL" id="DSQF01000018">
    <property type="protein sequence ID" value="HGZ43521.1"/>
    <property type="molecule type" value="Genomic_DNA"/>
</dbReference>
<evidence type="ECO:0000256" key="8">
    <source>
        <dbReference type="ARBA" id="ARBA00023004"/>
    </source>
</evidence>
<keyword evidence="8" id="KW-0408">Iron</keyword>
<evidence type="ECO:0000256" key="10">
    <source>
        <dbReference type="SAM" id="Phobius"/>
    </source>
</evidence>
<comment type="subcellular location">
    <subcellularLocation>
        <location evidence="1">Membrane</location>
        <topology evidence="1">Multi-pass membrane protein</topology>
    </subcellularLocation>
</comment>
<name>A0A832MM77_UNCEI</name>
<dbReference type="GO" id="GO:0009055">
    <property type="term" value="F:electron transfer activity"/>
    <property type="evidence" value="ECO:0007669"/>
    <property type="project" value="InterPro"/>
</dbReference>
<dbReference type="PROSITE" id="PS51003">
    <property type="entry name" value="CYTB_CTER"/>
    <property type="match status" value="1"/>
</dbReference>
<evidence type="ECO:0000256" key="4">
    <source>
        <dbReference type="ARBA" id="ARBA00022692"/>
    </source>
</evidence>
<organism evidence="13">
    <name type="scientific">Eiseniibacteriota bacterium</name>
    <dbReference type="NCBI Taxonomy" id="2212470"/>
    <lineage>
        <taxon>Bacteria</taxon>
        <taxon>Candidatus Eiseniibacteriota</taxon>
    </lineage>
</organism>
<feature type="domain" description="Cytochrome b/b6 N-terminal region profile" evidence="11">
    <location>
        <begin position="12"/>
        <end position="245"/>
    </location>
</feature>
<dbReference type="Pfam" id="PF00033">
    <property type="entry name" value="Cytochrome_B"/>
    <property type="match status" value="1"/>
</dbReference>
<dbReference type="AlphaFoldDB" id="A0A832MM77"/>
<feature type="transmembrane region" description="Helical" evidence="10">
    <location>
        <begin position="60"/>
        <end position="89"/>
    </location>
</feature>
<evidence type="ECO:0000256" key="7">
    <source>
        <dbReference type="ARBA" id="ARBA00022989"/>
    </source>
</evidence>
<dbReference type="Gene3D" id="1.20.810.10">
    <property type="entry name" value="Cytochrome Bc1 Complex, Chain C"/>
    <property type="match status" value="1"/>
</dbReference>
<evidence type="ECO:0000256" key="9">
    <source>
        <dbReference type="ARBA" id="ARBA00023136"/>
    </source>
</evidence>
<comment type="caution">
    <text evidence="13">The sequence shown here is derived from an EMBL/GenBank/DDBJ whole genome shotgun (WGS) entry which is preliminary data.</text>
</comment>
<feature type="transmembrane region" description="Helical" evidence="10">
    <location>
        <begin position="116"/>
        <end position="137"/>
    </location>
</feature>